<evidence type="ECO:0000259" key="4">
    <source>
        <dbReference type="PROSITE" id="PS51936"/>
    </source>
</evidence>
<dbReference type="PANTHER" id="PTHR11568">
    <property type="entry name" value="HEPATOCYTE NUCLEAR FACTOR 1"/>
    <property type="match status" value="1"/>
</dbReference>
<dbReference type="PROSITE" id="PS50071">
    <property type="entry name" value="HOMEOBOX_2"/>
    <property type="match status" value="1"/>
</dbReference>
<name>A0ABN7SPD2_OIKDI</name>
<reference evidence="5 6" key="1">
    <citation type="submission" date="2021-04" db="EMBL/GenBank/DDBJ databases">
        <authorList>
            <person name="Bliznina A."/>
        </authorList>
    </citation>
    <scope>NUCLEOTIDE SEQUENCE [LARGE SCALE GENOMIC DNA]</scope>
</reference>
<feature type="DNA-binding region" description="Homeobox" evidence="1">
    <location>
        <begin position="306"/>
        <end position="386"/>
    </location>
</feature>
<evidence type="ECO:0000256" key="1">
    <source>
        <dbReference type="PROSITE-ProRule" id="PRU00108"/>
    </source>
</evidence>
<accession>A0ABN7SPD2</accession>
<dbReference type="InterPro" id="IPR006899">
    <property type="entry name" value="HNF-1_N"/>
</dbReference>
<dbReference type="InterPro" id="IPR010982">
    <property type="entry name" value="Lambda_DNA-bd_dom_sf"/>
</dbReference>
<dbReference type="CDD" id="cd00086">
    <property type="entry name" value="homeodomain"/>
    <property type="match status" value="1"/>
</dbReference>
<feature type="compositionally biased region" description="Basic and acidic residues" evidence="2">
    <location>
        <begin position="54"/>
        <end position="68"/>
    </location>
</feature>
<evidence type="ECO:0000313" key="5">
    <source>
        <dbReference type="EMBL" id="CAG5102915.1"/>
    </source>
</evidence>
<organism evidence="5 6">
    <name type="scientific">Oikopleura dioica</name>
    <name type="common">Tunicate</name>
    <dbReference type="NCBI Taxonomy" id="34765"/>
    <lineage>
        <taxon>Eukaryota</taxon>
        <taxon>Metazoa</taxon>
        <taxon>Chordata</taxon>
        <taxon>Tunicata</taxon>
        <taxon>Appendicularia</taxon>
        <taxon>Copelata</taxon>
        <taxon>Oikopleuridae</taxon>
        <taxon>Oikopleura</taxon>
    </lineage>
</organism>
<evidence type="ECO:0000313" key="6">
    <source>
        <dbReference type="Proteomes" id="UP001158576"/>
    </source>
</evidence>
<dbReference type="Proteomes" id="UP001158576">
    <property type="component" value="Chromosome 1"/>
</dbReference>
<dbReference type="Gene3D" id="1.10.260.40">
    <property type="entry name" value="lambda repressor-like DNA-binding domains"/>
    <property type="match status" value="1"/>
</dbReference>
<dbReference type="InterPro" id="IPR009057">
    <property type="entry name" value="Homeodomain-like_sf"/>
</dbReference>
<dbReference type="SMART" id="SM00389">
    <property type="entry name" value="HOX"/>
    <property type="match status" value="1"/>
</dbReference>
<dbReference type="EMBL" id="OU015566">
    <property type="protein sequence ID" value="CAG5102915.1"/>
    <property type="molecule type" value="Genomic_DNA"/>
</dbReference>
<dbReference type="Pfam" id="PF04814">
    <property type="entry name" value="HNF-1_N"/>
    <property type="match status" value="1"/>
</dbReference>
<dbReference type="PROSITE" id="PS51936">
    <property type="entry name" value="POU_4"/>
    <property type="match status" value="1"/>
</dbReference>
<evidence type="ECO:0000256" key="2">
    <source>
        <dbReference type="SAM" id="MobiDB-lite"/>
    </source>
</evidence>
<dbReference type="SUPFAM" id="SSF46689">
    <property type="entry name" value="Homeodomain-like"/>
    <property type="match status" value="1"/>
</dbReference>
<feature type="region of interest" description="Disordered" evidence="2">
    <location>
        <begin position="52"/>
        <end position="71"/>
    </location>
</feature>
<keyword evidence="1" id="KW-0371">Homeobox</keyword>
<feature type="domain" description="Homeobox" evidence="3">
    <location>
        <begin position="304"/>
        <end position="385"/>
    </location>
</feature>
<dbReference type="InterPro" id="IPR039066">
    <property type="entry name" value="HNF-1"/>
</dbReference>
<keyword evidence="1" id="KW-0539">Nucleus</keyword>
<protein>
    <submittedName>
        <fullName evidence="5">Oidioi.mRNA.OKI2018_I69.chr1.g526.t1.cds</fullName>
    </submittedName>
</protein>
<dbReference type="InterPro" id="IPR001356">
    <property type="entry name" value="HD"/>
</dbReference>
<evidence type="ECO:0000259" key="3">
    <source>
        <dbReference type="PROSITE" id="PS50071"/>
    </source>
</evidence>
<dbReference type="Gene3D" id="1.10.10.60">
    <property type="entry name" value="Homeodomain-like"/>
    <property type="match status" value="1"/>
</dbReference>
<dbReference type="PANTHER" id="PTHR11568:SF1">
    <property type="entry name" value="HEPATOCYTE NUCLEAR FACTOR 1-BETA-LIKE ISOFORM X1"/>
    <property type="match status" value="1"/>
</dbReference>
<comment type="subcellular location">
    <subcellularLocation>
        <location evidence="1">Nucleus</location>
    </subcellularLocation>
</comment>
<dbReference type="SUPFAM" id="SSF47413">
    <property type="entry name" value="lambda repressor-like DNA-binding domains"/>
    <property type="match status" value="1"/>
</dbReference>
<proteinExistence type="predicted"/>
<keyword evidence="6" id="KW-1185">Reference proteome</keyword>
<sequence>MNWNGTSDPLRRRQPVPIEDVNHNLVDVLERIRKFGLEIQVFKALQEQLQNGAKCERGTQTEGQKSRENSSTIQYEMVENEKLPAEYRADEMNYVNSEILSEVRIMGAAEYEDSPDSFIQISQSSDMPAGEFMDSETVVAHPSHHVEESWITLQHTNVASSGFNYRQFQGVSEVDSEAEAIKEDLTIRDLQEENVDSFEVNNMLKEDSWISAKMIKEYMVTHNIPQREVVDATGLNQSHLSQHLNKGTPMKLQKRSLLYHWYVKKKRAVEINFQNSAMGKRSVSYEGEIVQEPDFVRTTPRAGEKARRNRFRWGPASQRVLQDAFKRQKNPSKEERELLVSECNRVECLKRGVSPENAAGLGTNLVTEVRVYNWFANRRKEEAFKSKISKAKPRNFIQQEEKPRIFDSFDYQETTEILEPKRKRPQMFKKQESVLPSLKLRQAETSVRQIEPSSATESFFMQQNNDYGYISIDNANILQQSAIECGISPKAEPQEKLN</sequence>
<feature type="domain" description="POU-specific atypical" evidence="4">
    <location>
        <begin position="183"/>
        <end position="278"/>
    </location>
</feature>
<keyword evidence="1" id="KW-0238">DNA-binding</keyword>
<gene>
    <name evidence="5" type="ORF">OKIOD_LOCUS9291</name>
</gene>
<dbReference type="InterPro" id="IPR044869">
    <property type="entry name" value="HNF-1_POU"/>
</dbReference>